<dbReference type="OrthoDB" id="6437722at2759"/>
<accession>A0A8X6WTJ6</accession>
<feature type="compositionally biased region" description="Polar residues" evidence="1">
    <location>
        <begin position="33"/>
        <end position="42"/>
    </location>
</feature>
<feature type="region of interest" description="Disordered" evidence="1">
    <location>
        <begin position="23"/>
        <end position="72"/>
    </location>
</feature>
<evidence type="ECO:0000313" key="3">
    <source>
        <dbReference type="Proteomes" id="UP000886998"/>
    </source>
</evidence>
<organism evidence="2 3">
    <name type="scientific">Trichonephila inaurata madagascariensis</name>
    <dbReference type="NCBI Taxonomy" id="2747483"/>
    <lineage>
        <taxon>Eukaryota</taxon>
        <taxon>Metazoa</taxon>
        <taxon>Ecdysozoa</taxon>
        <taxon>Arthropoda</taxon>
        <taxon>Chelicerata</taxon>
        <taxon>Arachnida</taxon>
        <taxon>Araneae</taxon>
        <taxon>Araneomorphae</taxon>
        <taxon>Entelegynae</taxon>
        <taxon>Araneoidea</taxon>
        <taxon>Nephilidae</taxon>
        <taxon>Trichonephila</taxon>
        <taxon>Trichonephila inaurata</taxon>
    </lineage>
</organism>
<dbReference type="EMBL" id="BMAV01002221">
    <property type="protein sequence ID" value="GFY41000.1"/>
    <property type="molecule type" value="Genomic_DNA"/>
</dbReference>
<evidence type="ECO:0000256" key="1">
    <source>
        <dbReference type="SAM" id="MobiDB-lite"/>
    </source>
</evidence>
<gene>
    <name evidence="2" type="primary">AVEN_258028_1</name>
    <name evidence="2" type="ORF">TNIN_130701</name>
</gene>
<sequence length="1334" mass="150742">MDLQLMNNQFLLAYFDLTPPSTNSVRQNHHNKSNLSYNSNDSYHIPRNEEGGKNQVHLDLTNNDDNLLPANNSSHVVNETEESDVIRDDSLQPFWNVKSSSSSSASDADFMLCCSEEILSICSSSRSQSPLILSEESLDIASKDVKNSECDFSRQNSESKLVSDSIIGTNIDDQISSECLENMKESSKLSCETKDMIIQSVGFKDAMLHPFSKKECFSFDNNAQNFEDFTPESAMLLNDSLRISNKWLANTNELSELKREEKNISEQQSYDEEKILCSISKKPIVSNTSSDVNDNKSTACSEIPYKDTNSPLDKNSKILQNVKKYSMTSTQKSKQEMVSKDLFFVVSENLDDLNAEKRSSKNMDLYLCKLNGQSVFEDDSSASVCQQQAKSIQTSKAVDISFSDIESPKKFCSEYKTKDKVLCIQNDKIISKNIFNDEHKNSTDFLKKGYSKPVSCEITENNFIKNIKETSNLFQETDVHSKEILSNNFIGGSKFIEGSLVSIKNLKAETGIRSSQIDSVSFEPEDLLLQFSNNPQNDNFGNVIDSFNFVPHNHNMKTNKCINLTVDEFRSGGDSMQVAAFQSTALHSSDSCSLKFSPNLDFIRRRKEWDFDMTFQIQESNSALEMKTVRKKFAHEDDKKSTLPMPEHKCITFSTNTKETQLCKEKEHFSVYQKQNNDEIVINSSCRSDIAGSKLNNPEFDNEEFVSASEDDSSSSDAFFETEEFCETFDLEFSKKNSCSQDLPDNLLSNFSYNFMNGSPLKSKVKNHVKSQATSTENNSQLHSLIVDGPVIIKYMNEQTHQVEKMLIYPLDYFESLFEKSDIKYMSKEEKLEKLIEESKMYIGKPVGIISNLRDVLKSINKKFKVSPPKNSLFTEGLKESITREVKQTNIEKNGLILPKRCILPICSFDETDKLGPVACKGKVHCSTSDSELYPISRPQKYHHCTTSTPKEYTSSKKIKITCKGYTKSSMNSLVPCLGNSIETLDNKIKYSEKHKNIFASSHRNNVLKSHIPIAKRKLDITPLKSNTYHGKNTSLLKDSTPPLTFSSSFAIKKTLDNVNILRASEKNIVHIPPANFKGSSVVLFNSTDEQKIKISRKTQSFNIVSERTANRKHSAHTHSNLRYRSAKVISSVEIEKSNCSKRKDIESFNEKQLQNSNILAKKKTSVEEIISSNFKMFFSFYAKLGGRLKSGSVISKLNSNHWLKKTGVIYDDKSMGAAEISFAEVAKRKLVLNIYDYVQYLMVLARQRNMCLVDLVEQLKTADISGINEKTTYHGASDDTNTLYVCGTCSKTPFKTVKQEKGICSDIEKKPDTPKKSSAALSSLIPRKIHSRN</sequence>
<protein>
    <submittedName>
        <fullName evidence="2">Uncharacterized protein</fullName>
    </submittedName>
</protein>
<proteinExistence type="predicted"/>
<dbReference type="SUPFAM" id="SSF47473">
    <property type="entry name" value="EF-hand"/>
    <property type="match status" value="1"/>
</dbReference>
<comment type="caution">
    <text evidence="2">The sequence shown here is derived from an EMBL/GenBank/DDBJ whole genome shotgun (WGS) entry which is preliminary data.</text>
</comment>
<keyword evidence="3" id="KW-1185">Reference proteome</keyword>
<dbReference type="InterPro" id="IPR011992">
    <property type="entry name" value="EF-hand-dom_pair"/>
</dbReference>
<name>A0A8X6WTJ6_9ARAC</name>
<dbReference type="Proteomes" id="UP000886998">
    <property type="component" value="Unassembled WGS sequence"/>
</dbReference>
<evidence type="ECO:0000313" key="2">
    <source>
        <dbReference type="EMBL" id="GFY41000.1"/>
    </source>
</evidence>
<reference evidence="2" key="1">
    <citation type="submission" date="2020-08" db="EMBL/GenBank/DDBJ databases">
        <title>Multicomponent nature underlies the extraordinary mechanical properties of spider dragline silk.</title>
        <authorList>
            <person name="Kono N."/>
            <person name="Nakamura H."/>
            <person name="Mori M."/>
            <person name="Yoshida Y."/>
            <person name="Ohtoshi R."/>
            <person name="Malay A.D."/>
            <person name="Moran D.A.P."/>
            <person name="Tomita M."/>
            <person name="Numata K."/>
            <person name="Arakawa K."/>
        </authorList>
    </citation>
    <scope>NUCLEOTIDE SEQUENCE</scope>
</reference>
<feature type="region of interest" description="Disordered" evidence="1">
    <location>
        <begin position="1308"/>
        <end position="1334"/>
    </location>
</feature>
<feature type="compositionally biased region" description="Low complexity" evidence="1">
    <location>
        <begin position="58"/>
        <end position="72"/>
    </location>
</feature>